<feature type="domain" description="Schlafen AlbA-2" evidence="1">
    <location>
        <begin position="14"/>
        <end position="134"/>
    </location>
</feature>
<dbReference type="InterPro" id="IPR038461">
    <property type="entry name" value="Schlafen_AlbA_2_dom_sf"/>
</dbReference>
<organism evidence="2 3">
    <name type="scientific">Oxobacter pfennigii</name>
    <dbReference type="NCBI Taxonomy" id="36849"/>
    <lineage>
        <taxon>Bacteria</taxon>
        <taxon>Bacillati</taxon>
        <taxon>Bacillota</taxon>
        <taxon>Clostridia</taxon>
        <taxon>Eubacteriales</taxon>
        <taxon>Clostridiaceae</taxon>
        <taxon>Oxobacter</taxon>
    </lineage>
</organism>
<accession>A0A0P8YBR5</accession>
<name>A0A0P8YBR5_9CLOT</name>
<protein>
    <submittedName>
        <fullName evidence="2">Divergent AAA domain protein</fullName>
    </submittedName>
</protein>
<evidence type="ECO:0000313" key="2">
    <source>
        <dbReference type="EMBL" id="KPU44532.1"/>
    </source>
</evidence>
<dbReference type="Proteomes" id="UP000050326">
    <property type="component" value="Unassembled WGS sequence"/>
</dbReference>
<evidence type="ECO:0000313" key="3">
    <source>
        <dbReference type="Proteomes" id="UP000050326"/>
    </source>
</evidence>
<dbReference type="STRING" id="36849.OXPF_16150"/>
<sequence length="384" mass="43586">MEIQKLQSLLNKQEGPKLDFKQKLNTNTYGSKKELSKDVCAIANSRGGRGYIIFGIEDKTKNIIGINPSDFNEEKIQQIISTRCEPPIPISVEVVEYKEKSLAVITIYSGDQKPYQIRDVGTFYIRRGSTTDIMRKEELAGMLQEYGLLNYELTQVYKAGIESLDMAKVKDYASRIGVVFDGRDLSILESLGIVAWDKEDNKYNPTSGGLLLFGFNPQLFIPNSGIKIINKINPQFDEVNNFGGDILEMLDCAEEFLKKVVDVENYPLHAVNEALVNAAAYRNYFDIYNETLVLLLKDSIQIISPGSLINDGRNKVFEEFIPARRNMWLYQRLITLDAKNRFTQTGNGFKRMQQAFSGYGKVKILSIDNKDVFKVVFPGINKFL</sequence>
<dbReference type="Gene3D" id="3.30.565.60">
    <property type="match status" value="1"/>
</dbReference>
<dbReference type="PANTHER" id="PTHR30595:SF6">
    <property type="entry name" value="SCHLAFEN ALBA-2 DOMAIN-CONTAINING PROTEIN"/>
    <property type="match status" value="1"/>
</dbReference>
<dbReference type="PANTHER" id="PTHR30595">
    <property type="entry name" value="GLPR-RELATED TRANSCRIPTIONAL REPRESSOR"/>
    <property type="match status" value="1"/>
</dbReference>
<keyword evidence="3" id="KW-1185">Reference proteome</keyword>
<dbReference type="InterPro" id="IPR007421">
    <property type="entry name" value="Schlafen_AlbA_2_dom"/>
</dbReference>
<dbReference type="PATRIC" id="fig|36849.3.peg.1705"/>
<dbReference type="Pfam" id="PF04326">
    <property type="entry name" value="SLFN_AlbA_2"/>
    <property type="match status" value="1"/>
</dbReference>
<dbReference type="AlphaFoldDB" id="A0A0P8YBR5"/>
<dbReference type="InterPro" id="IPR038475">
    <property type="entry name" value="RecG_C_sf"/>
</dbReference>
<evidence type="ECO:0000259" key="1">
    <source>
        <dbReference type="Pfam" id="PF04326"/>
    </source>
</evidence>
<gene>
    <name evidence="2" type="ORF">OXPF_16150</name>
</gene>
<dbReference type="EMBL" id="LKET01000029">
    <property type="protein sequence ID" value="KPU44532.1"/>
    <property type="molecule type" value="Genomic_DNA"/>
</dbReference>
<dbReference type="OrthoDB" id="320597at2"/>
<dbReference type="Pfam" id="PF13749">
    <property type="entry name" value="HATPase_c_4"/>
    <property type="match status" value="1"/>
</dbReference>
<proteinExistence type="predicted"/>
<dbReference type="RefSeq" id="WP_054874687.1">
    <property type="nucleotide sequence ID" value="NZ_LKET01000029.1"/>
</dbReference>
<comment type="caution">
    <text evidence="2">The sequence shown here is derived from an EMBL/GenBank/DDBJ whole genome shotgun (WGS) entry which is preliminary data.</text>
</comment>
<reference evidence="2 3" key="1">
    <citation type="submission" date="2015-09" db="EMBL/GenBank/DDBJ databases">
        <title>Genome sequence of Oxobacter pfennigii DSM 3222.</title>
        <authorList>
            <person name="Poehlein A."/>
            <person name="Bengelsdorf F.R."/>
            <person name="Schiel-Bengelsdorf B."/>
            <person name="Duerre P."/>
            <person name="Daniel R."/>
        </authorList>
    </citation>
    <scope>NUCLEOTIDE SEQUENCE [LARGE SCALE GENOMIC DNA]</scope>
    <source>
        <strain evidence="2 3">DSM 3222</strain>
    </source>
</reference>
<dbReference type="Gene3D" id="3.30.950.30">
    <property type="entry name" value="Schlafen, AAA domain"/>
    <property type="match status" value="1"/>
</dbReference>